<feature type="domain" description="WW" evidence="2">
    <location>
        <begin position="146"/>
        <end position="174"/>
    </location>
</feature>
<dbReference type="EMBL" id="HBGJ01024571">
    <property type="protein sequence ID" value="CAD9257352.1"/>
    <property type="molecule type" value="Transcribed_RNA"/>
</dbReference>
<feature type="region of interest" description="Disordered" evidence="1">
    <location>
        <begin position="186"/>
        <end position="325"/>
    </location>
</feature>
<organism evidence="4">
    <name type="scientific">Phaeomonas parva</name>
    <dbReference type="NCBI Taxonomy" id="124430"/>
    <lineage>
        <taxon>Eukaryota</taxon>
        <taxon>Sar</taxon>
        <taxon>Stramenopiles</taxon>
        <taxon>Ochrophyta</taxon>
        <taxon>Pinguiophyceae</taxon>
        <taxon>Pinguiochrysidales</taxon>
        <taxon>Pinguiochrysidaceae</taxon>
        <taxon>Phaeomonas</taxon>
    </lineage>
</organism>
<dbReference type="SUPFAM" id="SSF47473">
    <property type="entry name" value="EF-hand"/>
    <property type="match status" value="1"/>
</dbReference>
<dbReference type="Pfam" id="PF00397">
    <property type="entry name" value="WW"/>
    <property type="match status" value="1"/>
</dbReference>
<dbReference type="Gene3D" id="1.10.238.10">
    <property type="entry name" value="EF-hand"/>
    <property type="match status" value="1"/>
</dbReference>
<dbReference type="CDD" id="cd00201">
    <property type="entry name" value="WW"/>
    <property type="match status" value="2"/>
</dbReference>
<dbReference type="InterPro" id="IPR002048">
    <property type="entry name" value="EF_hand_dom"/>
</dbReference>
<dbReference type="AlphaFoldDB" id="A0A7S1U703"/>
<dbReference type="SUPFAM" id="SSF51045">
    <property type="entry name" value="WW domain"/>
    <property type="match status" value="2"/>
</dbReference>
<feature type="domain" description="WW" evidence="2">
    <location>
        <begin position="44"/>
        <end position="72"/>
    </location>
</feature>
<dbReference type="GO" id="GO:0005509">
    <property type="term" value="F:calcium ion binding"/>
    <property type="evidence" value="ECO:0007669"/>
    <property type="project" value="InterPro"/>
</dbReference>
<accession>A0A7S1U703</accession>
<sequence>MASPFHSPVKKVVNQSSIAEDDPQAETSPLHGASMSGDGSDETWERYFDEVEQCYYFLSTKTNESRWAMPQNPDWMAVRDDITDDTLHYLHYKTKEISTEAPPAKEDDVAGTGAATVWEELTDPESGCTYYYSNTTNTSQWEQPMWMDALHEETGFLYYYNSVTGESSWERPPDFTETAEEDVAGASAGEGGDMASTVPRSPPRPLGKRARTPPPMAKETSLDVEEEGLEIAEVPASSPKSSDGGVKQSISKRPRYPKGQGDAPPAPPAAPVSDFGPPRPPSDLMEEAMEPERSPRPAAPPVPPEMSATARPLQPPSDRPPPRLLPQDALEALADLQWYKVKSSVRICLLRDLFSSRAEPSRVHAEKVFRRLDKKRKGYLTVQDLSRALTRHDLDKDKIRIVLEHFDCEDDMMVPQDKWCAFICEAPKPDSDAMDVATG</sequence>
<dbReference type="InterPro" id="IPR001202">
    <property type="entry name" value="WW_dom"/>
</dbReference>
<feature type="compositionally biased region" description="Pro residues" evidence="1">
    <location>
        <begin position="313"/>
        <end position="324"/>
    </location>
</feature>
<dbReference type="PROSITE" id="PS01159">
    <property type="entry name" value="WW_DOMAIN_1"/>
    <property type="match status" value="3"/>
</dbReference>
<proteinExistence type="predicted"/>
<dbReference type="InterPro" id="IPR036020">
    <property type="entry name" value="WW_dom_sf"/>
</dbReference>
<feature type="domain" description="EF-hand" evidence="3">
    <location>
        <begin position="360"/>
        <end position="395"/>
    </location>
</feature>
<dbReference type="InterPro" id="IPR011992">
    <property type="entry name" value="EF-hand-dom_pair"/>
</dbReference>
<evidence type="ECO:0000259" key="2">
    <source>
        <dbReference type="PROSITE" id="PS50020"/>
    </source>
</evidence>
<gene>
    <name evidence="4" type="ORF">PPAR1163_LOCUS15723</name>
</gene>
<evidence type="ECO:0000313" key="4">
    <source>
        <dbReference type="EMBL" id="CAD9257352.1"/>
    </source>
</evidence>
<protein>
    <submittedName>
        <fullName evidence="4">Uncharacterized protein</fullName>
    </submittedName>
</protein>
<dbReference type="PROSITE" id="PS50222">
    <property type="entry name" value="EF_HAND_2"/>
    <property type="match status" value="1"/>
</dbReference>
<dbReference type="SMART" id="SM00456">
    <property type="entry name" value="WW"/>
    <property type="match status" value="3"/>
</dbReference>
<reference evidence="4" key="1">
    <citation type="submission" date="2021-01" db="EMBL/GenBank/DDBJ databases">
        <authorList>
            <person name="Corre E."/>
            <person name="Pelletier E."/>
            <person name="Niang G."/>
            <person name="Scheremetjew M."/>
            <person name="Finn R."/>
            <person name="Kale V."/>
            <person name="Holt S."/>
            <person name="Cochrane G."/>
            <person name="Meng A."/>
            <person name="Brown T."/>
            <person name="Cohen L."/>
        </authorList>
    </citation>
    <scope>NUCLEOTIDE SEQUENCE</scope>
    <source>
        <strain evidence="4">CCMP2877</strain>
    </source>
</reference>
<feature type="region of interest" description="Disordered" evidence="1">
    <location>
        <begin position="1"/>
        <end position="41"/>
    </location>
</feature>
<name>A0A7S1U703_9STRA</name>
<evidence type="ECO:0000259" key="3">
    <source>
        <dbReference type="PROSITE" id="PS50222"/>
    </source>
</evidence>
<feature type="domain" description="WW" evidence="2">
    <location>
        <begin position="112"/>
        <end position="146"/>
    </location>
</feature>
<evidence type="ECO:0000256" key="1">
    <source>
        <dbReference type="SAM" id="MobiDB-lite"/>
    </source>
</evidence>
<dbReference type="PROSITE" id="PS50020">
    <property type="entry name" value="WW_DOMAIN_2"/>
    <property type="match status" value="3"/>
</dbReference>
<dbReference type="Gene3D" id="2.20.70.10">
    <property type="match status" value="3"/>
</dbReference>